<organism evidence="2 3">
    <name type="scientific">Amycolatopsis minnesotensis</name>
    <dbReference type="NCBI Taxonomy" id="337894"/>
    <lineage>
        <taxon>Bacteria</taxon>
        <taxon>Bacillati</taxon>
        <taxon>Actinomycetota</taxon>
        <taxon>Actinomycetes</taxon>
        <taxon>Pseudonocardiales</taxon>
        <taxon>Pseudonocardiaceae</taxon>
        <taxon>Amycolatopsis</taxon>
    </lineage>
</organism>
<evidence type="ECO:0000313" key="3">
    <source>
        <dbReference type="Proteomes" id="UP001501116"/>
    </source>
</evidence>
<accession>A0ABP5CUQ2</accession>
<evidence type="ECO:0000256" key="1">
    <source>
        <dbReference type="SAM" id="MobiDB-lite"/>
    </source>
</evidence>
<proteinExistence type="predicted"/>
<feature type="compositionally biased region" description="Polar residues" evidence="1">
    <location>
        <begin position="21"/>
        <end position="31"/>
    </location>
</feature>
<comment type="caution">
    <text evidence="2">The sequence shown here is derived from an EMBL/GenBank/DDBJ whole genome shotgun (WGS) entry which is preliminary data.</text>
</comment>
<protein>
    <submittedName>
        <fullName evidence="2">Uncharacterized protein</fullName>
    </submittedName>
</protein>
<keyword evidence="3" id="KW-1185">Reference proteome</keyword>
<feature type="region of interest" description="Disordered" evidence="1">
    <location>
        <begin position="1"/>
        <end position="31"/>
    </location>
</feature>
<evidence type="ECO:0000313" key="2">
    <source>
        <dbReference type="EMBL" id="GAA1968000.1"/>
    </source>
</evidence>
<dbReference type="Proteomes" id="UP001501116">
    <property type="component" value="Unassembled WGS sequence"/>
</dbReference>
<gene>
    <name evidence="2" type="ORF">GCM10009754_46070</name>
</gene>
<dbReference type="EMBL" id="BAAANN010000018">
    <property type="protein sequence ID" value="GAA1968000.1"/>
    <property type="molecule type" value="Genomic_DNA"/>
</dbReference>
<sequence>MPCGRGAPGDTYVSRPAVTGRGSTHSDTAFMGLTSSGGVTVRRKVPAGTALRPILFQPRHRPVREGVLAGVELRHERVLPGEDPDPLRA</sequence>
<reference evidence="3" key="1">
    <citation type="journal article" date="2019" name="Int. J. Syst. Evol. Microbiol.">
        <title>The Global Catalogue of Microorganisms (GCM) 10K type strain sequencing project: providing services to taxonomists for standard genome sequencing and annotation.</title>
        <authorList>
            <consortium name="The Broad Institute Genomics Platform"/>
            <consortium name="The Broad Institute Genome Sequencing Center for Infectious Disease"/>
            <person name="Wu L."/>
            <person name="Ma J."/>
        </authorList>
    </citation>
    <scope>NUCLEOTIDE SEQUENCE [LARGE SCALE GENOMIC DNA]</scope>
    <source>
        <strain evidence="3">JCM 14545</strain>
    </source>
</reference>
<name>A0ABP5CUQ2_9PSEU</name>